<protein>
    <recommendedName>
        <fullName evidence="2">GNAT family N-acetyltransferase</fullName>
    </recommendedName>
</protein>
<gene>
    <name evidence="1" type="ORF">ABGB03_14935</name>
</gene>
<proteinExistence type="predicted"/>
<evidence type="ECO:0000313" key="1">
    <source>
        <dbReference type="EMBL" id="XBG61146.1"/>
    </source>
</evidence>
<reference evidence="1" key="1">
    <citation type="submission" date="2024-05" db="EMBL/GenBank/DDBJ databases">
        <title>Pontimicrobium maritimus sp. nov., isolated form sea water.</title>
        <authorList>
            <person name="Muhammad N."/>
            <person name="Vuong T.Q."/>
            <person name="Han H.L."/>
            <person name="Kim S.-G."/>
        </authorList>
    </citation>
    <scope>NUCLEOTIDE SEQUENCE</scope>
    <source>
        <strain evidence="1">SW4</strain>
    </source>
</reference>
<dbReference type="AlphaFoldDB" id="A0AAU7BSL6"/>
<dbReference type="InterPro" id="IPR016181">
    <property type="entry name" value="Acyl_CoA_acyltransferase"/>
</dbReference>
<evidence type="ECO:0008006" key="2">
    <source>
        <dbReference type="Google" id="ProtNLM"/>
    </source>
</evidence>
<sequence length="387" mass="44671">MNHFKVVTYNTVSAISSKQWGELGCTSNVYFSPEFLNSFEVSNPNIDFKYIVVEKNDNAIALALIQTIELSVDVILKNIKLASWLKKIFHRLFCNNSMKIMTNGNIFLSGEHGLYLKNETDKIKIIDVIATEINSIARSIKPLHAIVLKDFLKDSLPLTCYFEDFGFTAMRIEPNLILKLDNDWKNFDDYKNNLKSKYRVKVNKADTSSSSLTARLFTEEDFAIYKDQLQSLYENTIANANFNAQVLNLDTYIHLRERYHDDFIVKAYFFKNELVGFLSALANNNHLDAHFIGLNYSLNREHAIYPRILNDYVRIGIEKRVSHINFGRTASEIKTTIGAIPTDLTCYIKHKKPFINAIIKLLIKRVKIKEFRQHTPFKTKKEAIKAS</sequence>
<dbReference type="SUPFAM" id="SSF55729">
    <property type="entry name" value="Acyl-CoA N-acyltransferases (Nat)"/>
    <property type="match status" value="1"/>
</dbReference>
<name>A0AAU7BSL6_9FLAO</name>
<organism evidence="1">
    <name type="scientific">Pontimicrobium sp. SW4</name>
    <dbReference type="NCBI Taxonomy" id="3153519"/>
    <lineage>
        <taxon>Bacteria</taxon>
        <taxon>Pseudomonadati</taxon>
        <taxon>Bacteroidota</taxon>
        <taxon>Flavobacteriia</taxon>
        <taxon>Flavobacteriales</taxon>
        <taxon>Flavobacteriaceae</taxon>
        <taxon>Pontimicrobium</taxon>
    </lineage>
</organism>
<dbReference type="EMBL" id="CP157199">
    <property type="protein sequence ID" value="XBG61146.1"/>
    <property type="molecule type" value="Genomic_DNA"/>
</dbReference>
<accession>A0AAU7BSL6</accession>
<dbReference type="RefSeq" id="WP_347923467.1">
    <property type="nucleotide sequence ID" value="NZ_CP157199.1"/>
</dbReference>